<proteinExistence type="predicted"/>
<feature type="non-terminal residue" evidence="2">
    <location>
        <position position="270"/>
    </location>
</feature>
<feature type="transmembrane region" description="Helical" evidence="1">
    <location>
        <begin position="90"/>
        <end position="106"/>
    </location>
</feature>
<dbReference type="AlphaFoldDB" id="X0UTD5"/>
<feature type="transmembrane region" description="Helical" evidence="1">
    <location>
        <begin position="32"/>
        <end position="62"/>
    </location>
</feature>
<organism evidence="2">
    <name type="scientific">marine sediment metagenome</name>
    <dbReference type="NCBI Taxonomy" id="412755"/>
    <lineage>
        <taxon>unclassified sequences</taxon>
        <taxon>metagenomes</taxon>
        <taxon>ecological metagenomes</taxon>
    </lineage>
</organism>
<name>X0UTD5_9ZZZZ</name>
<sequence length="270" mass="29522">IQLTLLWSGLTLIARALECSLAARIAFMLVAAFAPVVFVLLAHVWSDVLLLATLAFAVGALLRWRDDKQAGWLIAFWIALAIAATLRHNALPALLPLVAYAVWLHLEPRAIEPRRKRGVLVGAVVALCLGLNAIGGLSVLSAQLRVPIWPATAIWDLAGMSLEADEVLLPAPVRRPELTLDDLRAAYAPYTNVPIFSTTHGRVIGPYFLPPDPAPAVLLRAWPEAITAHPRAYLAHRLRLTAALFGSKPRAWPHELVYVDEEIHFGDNPP</sequence>
<gene>
    <name evidence="2" type="ORF">S01H1_36183</name>
</gene>
<reference evidence="2" key="1">
    <citation type="journal article" date="2014" name="Front. Microbiol.">
        <title>High frequency of phylogenetically diverse reductive dehalogenase-homologous genes in deep subseafloor sedimentary metagenomes.</title>
        <authorList>
            <person name="Kawai M."/>
            <person name="Futagami T."/>
            <person name="Toyoda A."/>
            <person name="Takaki Y."/>
            <person name="Nishi S."/>
            <person name="Hori S."/>
            <person name="Arai W."/>
            <person name="Tsubouchi T."/>
            <person name="Morono Y."/>
            <person name="Uchiyama I."/>
            <person name="Ito T."/>
            <person name="Fujiyama A."/>
            <person name="Inagaki F."/>
            <person name="Takami H."/>
        </authorList>
    </citation>
    <scope>NUCLEOTIDE SEQUENCE</scope>
    <source>
        <strain evidence="2">Expedition CK06-06</strain>
    </source>
</reference>
<keyword evidence="1" id="KW-0472">Membrane</keyword>
<feature type="transmembrane region" description="Helical" evidence="1">
    <location>
        <begin position="69"/>
        <end position="84"/>
    </location>
</feature>
<evidence type="ECO:0000313" key="2">
    <source>
        <dbReference type="EMBL" id="GAG02452.1"/>
    </source>
</evidence>
<dbReference type="EMBL" id="BARS01022651">
    <property type="protein sequence ID" value="GAG02452.1"/>
    <property type="molecule type" value="Genomic_DNA"/>
</dbReference>
<evidence type="ECO:0000256" key="1">
    <source>
        <dbReference type="SAM" id="Phobius"/>
    </source>
</evidence>
<comment type="caution">
    <text evidence="2">The sequence shown here is derived from an EMBL/GenBank/DDBJ whole genome shotgun (WGS) entry which is preliminary data.</text>
</comment>
<accession>X0UTD5</accession>
<keyword evidence="1" id="KW-1133">Transmembrane helix</keyword>
<protein>
    <submittedName>
        <fullName evidence="2">Uncharacterized protein</fullName>
    </submittedName>
</protein>
<feature type="non-terminal residue" evidence="2">
    <location>
        <position position="1"/>
    </location>
</feature>
<keyword evidence="1" id="KW-0812">Transmembrane</keyword>
<feature type="transmembrane region" description="Helical" evidence="1">
    <location>
        <begin position="118"/>
        <end position="140"/>
    </location>
</feature>